<reference evidence="2" key="1">
    <citation type="submission" date="2022-01" db="EMBL/GenBank/DDBJ databases">
        <authorList>
            <person name="King R."/>
        </authorList>
    </citation>
    <scope>NUCLEOTIDE SEQUENCE</scope>
</reference>
<keyword evidence="3" id="KW-1185">Reference proteome</keyword>
<feature type="region of interest" description="Disordered" evidence="1">
    <location>
        <begin position="1"/>
        <end position="21"/>
    </location>
</feature>
<proteinExistence type="predicted"/>
<organism evidence="2 3">
    <name type="scientific">Nezara viridula</name>
    <name type="common">Southern green stink bug</name>
    <name type="synonym">Cimex viridulus</name>
    <dbReference type="NCBI Taxonomy" id="85310"/>
    <lineage>
        <taxon>Eukaryota</taxon>
        <taxon>Metazoa</taxon>
        <taxon>Ecdysozoa</taxon>
        <taxon>Arthropoda</taxon>
        <taxon>Hexapoda</taxon>
        <taxon>Insecta</taxon>
        <taxon>Pterygota</taxon>
        <taxon>Neoptera</taxon>
        <taxon>Paraneoptera</taxon>
        <taxon>Hemiptera</taxon>
        <taxon>Heteroptera</taxon>
        <taxon>Panheteroptera</taxon>
        <taxon>Pentatomomorpha</taxon>
        <taxon>Pentatomoidea</taxon>
        <taxon>Pentatomidae</taxon>
        <taxon>Pentatominae</taxon>
        <taxon>Nezara</taxon>
    </lineage>
</organism>
<accession>A0A9P0MSJ6</accession>
<dbReference type="AlphaFoldDB" id="A0A9P0MSJ6"/>
<dbReference type="Proteomes" id="UP001152798">
    <property type="component" value="Chromosome 5"/>
</dbReference>
<evidence type="ECO:0000313" key="2">
    <source>
        <dbReference type="EMBL" id="CAH1403000.1"/>
    </source>
</evidence>
<sequence length="86" mass="10091">MTLNTSTRRRPRWTNSNQANQQLSKYHVNDNFLATPSLRSRQGTDLFHPWLKICTRQLTDGLYPRMVAEASEDCPLRKRQPVINHL</sequence>
<evidence type="ECO:0000256" key="1">
    <source>
        <dbReference type="SAM" id="MobiDB-lite"/>
    </source>
</evidence>
<name>A0A9P0MSJ6_NEZVI</name>
<gene>
    <name evidence="2" type="ORF">NEZAVI_LOCUS11681</name>
</gene>
<evidence type="ECO:0000313" key="3">
    <source>
        <dbReference type="Proteomes" id="UP001152798"/>
    </source>
</evidence>
<protein>
    <submittedName>
        <fullName evidence="2">Uncharacterized protein</fullName>
    </submittedName>
</protein>
<dbReference type="EMBL" id="OV725081">
    <property type="protein sequence ID" value="CAH1403000.1"/>
    <property type="molecule type" value="Genomic_DNA"/>
</dbReference>